<sequence length="119" mass="13249">MTCKVKKEEEEMTCGEEETICDVAALEGELAGERDIMVAKKTSRSLCSLHLVNQILGRSLPGRLRMLQNKGVIKPTDKDEDGDEEKKGTDKNKENNNIEPGDRDELFESCKPPAAQVNE</sequence>
<gene>
    <name evidence="2" type="ORF">NDU88_007502</name>
</gene>
<comment type="caution">
    <text evidence="2">The sequence shown here is derived from an EMBL/GenBank/DDBJ whole genome shotgun (WGS) entry which is preliminary data.</text>
</comment>
<organism evidence="2 3">
    <name type="scientific">Pleurodeles waltl</name>
    <name type="common">Iberian ribbed newt</name>
    <dbReference type="NCBI Taxonomy" id="8319"/>
    <lineage>
        <taxon>Eukaryota</taxon>
        <taxon>Metazoa</taxon>
        <taxon>Chordata</taxon>
        <taxon>Craniata</taxon>
        <taxon>Vertebrata</taxon>
        <taxon>Euteleostomi</taxon>
        <taxon>Amphibia</taxon>
        <taxon>Batrachia</taxon>
        <taxon>Caudata</taxon>
        <taxon>Salamandroidea</taxon>
        <taxon>Salamandridae</taxon>
        <taxon>Pleurodelinae</taxon>
        <taxon>Pleurodeles</taxon>
    </lineage>
</organism>
<proteinExistence type="predicted"/>
<accession>A0AAV7RUA6</accession>
<reference evidence="2" key="1">
    <citation type="journal article" date="2022" name="bioRxiv">
        <title>Sequencing and chromosome-scale assembly of the giantPleurodeles waltlgenome.</title>
        <authorList>
            <person name="Brown T."/>
            <person name="Elewa A."/>
            <person name="Iarovenko S."/>
            <person name="Subramanian E."/>
            <person name="Araus A.J."/>
            <person name="Petzold A."/>
            <person name="Susuki M."/>
            <person name="Suzuki K.-i.T."/>
            <person name="Hayashi T."/>
            <person name="Toyoda A."/>
            <person name="Oliveira C."/>
            <person name="Osipova E."/>
            <person name="Leigh N.D."/>
            <person name="Simon A."/>
            <person name="Yun M.H."/>
        </authorList>
    </citation>
    <scope>NUCLEOTIDE SEQUENCE</scope>
    <source>
        <strain evidence="2">20211129_DDA</strain>
        <tissue evidence="2">Liver</tissue>
    </source>
</reference>
<feature type="compositionally biased region" description="Basic and acidic residues" evidence="1">
    <location>
        <begin position="84"/>
        <end position="108"/>
    </location>
</feature>
<evidence type="ECO:0000313" key="2">
    <source>
        <dbReference type="EMBL" id="KAJ1154759.1"/>
    </source>
</evidence>
<evidence type="ECO:0000313" key="3">
    <source>
        <dbReference type="Proteomes" id="UP001066276"/>
    </source>
</evidence>
<dbReference type="EMBL" id="JANPWB010000009">
    <property type="protein sequence ID" value="KAJ1154759.1"/>
    <property type="molecule type" value="Genomic_DNA"/>
</dbReference>
<dbReference type="Proteomes" id="UP001066276">
    <property type="component" value="Chromosome 5"/>
</dbReference>
<name>A0AAV7RUA6_PLEWA</name>
<feature type="region of interest" description="Disordered" evidence="1">
    <location>
        <begin position="67"/>
        <end position="119"/>
    </location>
</feature>
<protein>
    <submittedName>
        <fullName evidence="2">Uncharacterized protein</fullName>
    </submittedName>
</protein>
<evidence type="ECO:0000256" key="1">
    <source>
        <dbReference type="SAM" id="MobiDB-lite"/>
    </source>
</evidence>
<dbReference type="AlphaFoldDB" id="A0AAV7RUA6"/>
<keyword evidence="3" id="KW-1185">Reference proteome</keyword>